<dbReference type="GeneID" id="30019664"/>
<dbReference type="OrthoDB" id="4847496at2759"/>
<evidence type="ECO:0000313" key="2">
    <source>
        <dbReference type="EMBL" id="OAA68997.1"/>
    </source>
</evidence>
<dbReference type="Proteomes" id="UP000076744">
    <property type="component" value="Unassembled WGS sequence"/>
</dbReference>
<dbReference type="RefSeq" id="XP_018705867.1">
    <property type="nucleotide sequence ID" value="XM_018846978.1"/>
</dbReference>
<feature type="region of interest" description="Disordered" evidence="1">
    <location>
        <begin position="1"/>
        <end position="21"/>
    </location>
</feature>
<protein>
    <submittedName>
        <fullName evidence="2">Uncharacterized protein</fullName>
    </submittedName>
</protein>
<dbReference type="STRING" id="1081104.A0A168ANZ9"/>
<accession>A0A168ANZ9</accession>
<feature type="region of interest" description="Disordered" evidence="1">
    <location>
        <begin position="212"/>
        <end position="237"/>
    </location>
</feature>
<proteinExistence type="predicted"/>
<organism evidence="2 3">
    <name type="scientific">Cordyceps fumosorosea (strain ARSEF 2679)</name>
    <name type="common">Isaria fumosorosea</name>
    <dbReference type="NCBI Taxonomy" id="1081104"/>
    <lineage>
        <taxon>Eukaryota</taxon>
        <taxon>Fungi</taxon>
        <taxon>Dikarya</taxon>
        <taxon>Ascomycota</taxon>
        <taxon>Pezizomycotina</taxon>
        <taxon>Sordariomycetes</taxon>
        <taxon>Hypocreomycetidae</taxon>
        <taxon>Hypocreales</taxon>
        <taxon>Cordycipitaceae</taxon>
        <taxon>Cordyceps</taxon>
    </lineage>
</organism>
<feature type="region of interest" description="Disordered" evidence="1">
    <location>
        <begin position="494"/>
        <end position="536"/>
    </location>
</feature>
<dbReference type="EMBL" id="AZHB01000006">
    <property type="protein sequence ID" value="OAA68997.1"/>
    <property type="molecule type" value="Genomic_DNA"/>
</dbReference>
<reference evidence="2 3" key="1">
    <citation type="journal article" date="2016" name="Genome Biol. Evol.">
        <title>Divergent and convergent evolution of fungal pathogenicity.</title>
        <authorList>
            <person name="Shang Y."/>
            <person name="Xiao G."/>
            <person name="Zheng P."/>
            <person name="Cen K."/>
            <person name="Zhan S."/>
            <person name="Wang C."/>
        </authorList>
    </citation>
    <scope>NUCLEOTIDE SEQUENCE [LARGE SCALE GENOMIC DNA]</scope>
    <source>
        <strain evidence="2 3">ARSEF 2679</strain>
    </source>
</reference>
<name>A0A168ANZ9_CORFA</name>
<feature type="compositionally biased region" description="Low complexity" evidence="1">
    <location>
        <begin position="516"/>
        <end position="525"/>
    </location>
</feature>
<evidence type="ECO:0000313" key="3">
    <source>
        <dbReference type="Proteomes" id="UP000076744"/>
    </source>
</evidence>
<evidence type="ECO:0000256" key="1">
    <source>
        <dbReference type="SAM" id="MobiDB-lite"/>
    </source>
</evidence>
<keyword evidence="3" id="KW-1185">Reference proteome</keyword>
<feature type="region of interest" description="Disordered" evidence="1">
    <location>
        <begin position="340"/>
        <end position="366"/>
    </location>
</feature>
<gene>
    <name evidence="2" type="ORF">ISF_03372</name>
</gene>
<comment type="caution">
    <text evidence="2">The sequence shown here is derived from an EMBL/GenBank/DDBJ whole genome shotgun (WGS) entry which is preliminary data.</text>
</comment>
<feature type="compositionally biased region" description="Polar residues" evidence="1">
    <location>
        <begin position="1"/>
        <end position="17"/>
    </location>
</feature>
<sequence>MATRQPRASSGSHNTKSCHLLDTPVQINDSLTYCTSHNSNKRPRTAEDASEHTADYFEAIRQVKDEDDFSIGLSLQEQTQSQHQQDSHLDQLQLELQFQQRYQSQFHQLPQYDDCLPDGSELIPSLPPEVRQGEEQFPYPFLTYHTLQQPSPSELVSVSSTSLSPSFSSPGYYETATTATPADISSPQVIFHSTAATATAELHIQSLPLPAQAALPLPSPPQQPEIPQQPIDQSKPHLRPAMTTTTEEAAAALSKSSSEATSEWARRVNEFYSSCTSTSSSSSSAHAGMPPPPLPLSMLRIGGYTLEEAGVTLPEDLSPAERDRRLCLLAQELHYEVRHPPVLPPSRVPELPEKTPPSPLPRVQPGMNQAQRDAITHEVARLAAAQRKADQERNNLAAKKSRLLRLECLDNTRLQLNAKAAECAWLRLQIVALLGVPLPRRPSEAWGGSDFVYQTPERRWEADEEGEVDVEGVVPTRIKRAITEEIRARVEAHREALEEEHKRRTTASRSLRRSEAQAQARAAEVQADEEEDHRQWQYQQQLLRRRNRDSL</sequence>
<dbReference type="AlphaFoldDB" id="A0A168ANZ9"/>